<organism evidence="14 15">
    <name type="scientific">Trichoplax adhaerens</name>
    <name type="common">Trichoplax reptans</name>
    <dbReference type="NCBI Taxonomy" id="10228"/>
    <lineage>
        <taxon>Eukaryota</taxon>
        <taxon>Metazoa</taxon>
        <taxon>Placozoa</taxon>
        <taxon>Uniplacotomia</taxon>
        <taxon>Trichoplacea</taxon>
        <taxon>Trichoplacidae</taxon>
        <taxon>Trichoplax</taxon>
    </lineage>
</organism>
<dbReference type="InterPro" id="IPR002167">
    <property type="entry name" value="GDC-like"/>
</dbReference>
<evidence type="ECO:0000256" key="8">
    <source>
        <dbReference type="ARBA" id="ARBA00022989"/>
    </source>
</evidence>
<evidence type="ECO:0000256" key="1">
    <source>
        <dbReference type="ARBA" id="ARBA00004448"/>
    </source>
</evidence>
<dbReference type="PhylomeDB" id="B3RPE8"/>
<dbReference type="OrthoDB" id="270584at2759"/>
<accession>B3RPE8</accession>
<dbReference type="FunFam" id="1.50.40.10:FF:000003">
    <property type="entry name" value="Putative calcium-binding mitochondrial carrier protein scamc-2"/>
    <property type="match status" value="1"/>
</dbReference>
<evidence type="ECO:0000256" key="12">
    <source>
        <dbReference type="RuleBase" id="RU000488"/>
    </source>
</evidence>
<evidence type="ECO:0000256" key="5">
    <source>
        <dbReference type="ARBA" id="ARBA00022737"/>
    </source>
</evidence>
<dbReference type="RefSeq" id="XP_002110012.1">
    <property type="nucleotide sequence ID" value="XM_002109976.1"/>
</dbReference>
<dbReference type="Pfam" id="PF00153">
    <property type="entry name" value="Mito_carr"/>
    <property type="match status" value="3"/>
</dbReference>
<feature type="repeat" description="Solcar" evidence="11">
    <location>
        <begin position="193"/>
        <end position="279"/>
    </location>
</feature>
<evidence type="ECO:0000313" key="15">
    <source>
        <dbReference type="Proteomes" id="UP000009022"/>
    </source>
</evidence>
<evidence type="ECO:0000313" key="14">
    <source>
        <dbReference type="EMBL" id="EDV28178.1"/>
    </source>
</evidence>
<dbReference type="HOGENOM" id="CLU_015166_2_0_1"/>
<keyword evidence="10 11" id="KW-0472">Membrane</keyword>
<protein>
    <recommendedName>
        <fullName evidence="13">EF-hand domain-containing protein</fullName>
    </recommendedName>
</protein>
<dbReference type="PANTHER" id="PTHR24089">
    <property type="entry name" value="SOLUTE CARRIER FAMILY 25"/>
    <property type="match status" value="1"/>
</dbReference>
<dbReference type="CDD" id="cd00051">
    <property type="entry name" value="EFh"/>
    <property type="match status" value="1"/>
</dbReference>
<dbReference type="STRING" id="10228.B3RPE8"/>
<dbReference type="InterPro" id="IPR023395">
    <property type="entry name" value="MCP_dom_sf"/>
</dbReference>
<dbReference type="PROSITE" id="PS00018">
    <property type="entry name" value="EF_HAND_1"/>
    <property type="match status" value="2"/>
</dbReference>
<dbReference type="Proteomes" id="UP000009022">
    <property type="component" value="Unassembled WGS sequence"/>
</dbReference>
<dbReference type="InterPro" id="IPR011992">
    <property type="entry name" value="EF-hand-dom_pair"/>
</dbReference>
<dbReference type="SUPFAM" id="SSF103506">
    <property type="entry name" value="Mitochondrial carrier"/>
    <property type="match status" value="1"/>
</dbReference>
<keyword evidence="15" id="KW-1185">Reference proteome</keyword>
<dbReference type="InterPro" id="IPR002067">
    <property type="entry name" value="MCP"/>
</dbReference>
<dbReference type="GO" id="GO:0005347">
    <property type="term" value="F:ATP transmembrane transporter activity"/>
    <property type="evidence" value="ECO:0000318"/>
    <property type="project" value="GO_Central"/>
</dbReference>
<dbReference type="PROSITE" id="PS50222">
    <property type="entry name" value="EF_HAND_2"/>
    <property type="match status" value="2"/>
</dbReference>
<feature type="repeat" description="Solcar" evidence="11">
    <location>
        <begin position="288"/>
        <end position="373"/>
    </location>
</feature>
<dbReference type="InParanoid" id="B3RPE8"/>
<comment type="subcellular location">
    <subcellularLocation>
        <location evidence="1">Mitochondrion inner membrane</location>
        <topology evidence="1">Multi-pass membrane protein</topology>
    </subcellularLocation>
</comment>
<keyword evidence="6" id="KW-0999">Mitochondrion inner membrane</keyword>
<feature type="domain" description="EF-hand" evidence="13">
    <location>
        <begin position="20"/>
        <end position="55"/>
    </location>
</feature>
<dbReference type="PRINTS" id="PR00926">
    <property type="entry name" value="MITOCARRIER"/>
</dbReference>
<dbReference type="SUPFAM" id="SSF47473">
    <property type="entry name" value="EF-hand"/>
    <property type="match status" value="1"/>
</dbReference>
<sequence>MASEKDSIILHTCNNYPDQLDKERLIRLFESFDKNGDGRIDIHELRDAIERSRMPASLEHAQEVINIGDLNRDGSLDFTEFVRYVTEQEKRLWLIFDTFDHTRSGVIDVDDILITLNRIGIHATREEIDKIHKFMCKDGSVKVDWNLWRELYLLQPYADLSHLAHSWKLARVSDINEDLTVPDEYAEAVMGPDLWWRILAAGAGAGAVSRTITAPLDRLKVYLQVHASGQNKLGLKSSFEAMIKEGGLRSMWRGNGVNVLKIAPESAIKFLAYEQAKRLLNPKDPTQLSIKQRLVAGSLAGFISQTSIYPMEVLKTRLALATTGMYRGIWHAARIIGAKEGISAFYRGLMPSLLGIIPYAGIDLGVYETLKVTYLRYRDMDQSADPGVFVLLTCGTISSSCGQIASYPLALVRTKLQAQAQTMPHEPSPGMITIFRKIIEEDGPRGLYRGILPNFMKVVPAVSITYVIYERIKRTLGVYRPPKQ</sequence>
<dbReference type="GO" id="GO:0005743">
    <property type="term" value="C:mitochondrial inner membrane"/>
    <property type="evidence" value="ECO:0007669"/>
    <property type="project" value="UniProtKB-SubCell"/>
</dbReference>
<dbReference type="PRINTS" id="PR00928">
    <property type="entry name" value="GRAVESDC"/>
</dbReference>
<proteinExistence type="inferred from homology"/>
<name>B3RPE8_TRIAD</name>
<evidence type="ECO:0000256" key="3">
    <source>
        <dbReference type="ARBA" id="ARBA00022448"/>
    </source>
</evidence>
<evidence type="ECO:0000256" key="11">
    <source>
        <dbReference type="PROSITE-ProRule" id="PRU00282"/>
    </source>
</evidence>
<keyword evidence="4 11" id="KW-0812">Transmembrane</keyword>
<dbReference type="InterPro" id="IPR018247">
    <property type="entry name" value="EF_Hand_1_Ca_BS"/>
</dbReference>
<feature type="repeat" description="Solcar" evidence="11">
    <location>
        <begin position="386"/>
        <end position="475"/>
    </location>
</feature>
<dbReference type="eggNOG" id="KOG0036">
    <property type="taxonomic scope" value="Eukaryota"/>
</dbReference>
<dbReference type="Gene3D" id="1.50.40.10">
    <property type="entry name" value="Mitochondrial carrier domain"/>
    <property type="match status" value="1"/>
</dbReference>
<comment type="similarity">
    <text evidence="2 12">Belongs to the mitochondrial carrier (TC 2.A.29) family.</text>
</comment>
<dbReference type="Gene3D" id="1.10.238.10">
    <property type="entry name" value="EF-hand"/>
    <property type="match status" value="2"/>
</dbReference>
<dbReference type="KEGG" id="tad:TRIADDRAFT_21490"/>
<keyword evidence="7" id="KW-0106">Calcium</keyword>
<evidence type="ECO:0000256" key="7">
    <source>
        <dbReference type="ARBA" id="ARBA00022837"/>
    </source>
</evidence>
<dbReference type="GO" id="GO:0015866">
    <property type="term" value="P:ADP transport"/>
    <property type="evidence" value="ECO:0000318"/>
    <property type="project" value="GO_Central"/>
</dbReference>
<dbReference type="InterPro" id="IPR002048">
    <property type="entry name" value="EF_hand_dom"/>
</dbReference>
<evidence type="ECO:0000256" key="4">
    <source>
        <dbReference type="ARBA" id="ARBA00022692"/>
    </source>
</evidence>
<dbReference type="SMART" id="SM00054">
    <property type="entry name" value="EFh"/>
    <property type="match status" value="3"/>
</dbReference>
<dbReference type="Pfam" id="PF13499">
    <property type="entry name" value="EF-hand_7"/>
    <property type="match status" value="1"/>
</dbReference>
<dbReference type="GO" id="GO:0005509">
    <property type="term" value="F:calcium ion binding"/>
    <property type="evidence" value="ECO:0007669"/>
    <property type="project" value="InterPro"/>
</dbReference>
<keyword evidence="3 12" id="KW-0813">Transport</keyword>
<evidence type="ECO:0000256" key="6">
    <source>
        <dbReference type="ARBA" id="ARBA00022792"/>
    </source>
</evidence>
<evidence type="ECO:0000256" key="2">
    <source>
        <dbReference type="ARBA" id="ARBA00006375"/>
    </source>
</evidence>
<evidence type="ECO:0000256" key="9">
    <source>
        <dbReference type="ARBA" id="ARBA00023128"/>
    </source>
</evidence>
<dbReference type="PROSITE" id="PS50920">
    <property type="entry name" value="SOLCAR"/>
    <property type="match status" value="3"/>
</dbReference>
<dbReference type="InterPro" id="IPR018108">
    <property type="entry name" value="MCP_transmembrane"/>
</dbReference>
<dbReference type="EMBL" id="DS985242">
    <property type="protein sequence ID" value="EDV28178.1"/>
    <property type="molecule type" value="Genomic_DNA"/>
</dbReference>
<feature type="domain" description="EF-hand" evidence="13">
    <location>
        <begin position="56"/>
        <end position="91"/>
    </location>
</feature>
<dbReference type="CTD" id="6751227"/>
<keyword evidence="9" id="KW-0496">Mitochondrion</keyword>
<keyword evidence="8" id="KW-1133">Transmembrane helix</keyword>
<evidence type="ECO:0000256" key="10">
    <source>
        <dbReference type="ARBA" id="ARBA00023136"/>
    </source>
</evidence>
<gene>
    <name evidence="14" type="ORF">TRIADDRAFT_21490</name>
</gene>
<evidence type="ECO:0000259" key="13">
    <source>
        <dbReference type="PROSITE" id="PS50222"/>
    </source>
</evidence>
<dbReference type="OMA" id="NTWLSHH"/>
<reference evidence="14 15" key="1">
    <citation type="journal article" date="2008" name="Nature">
        <title>The Trichoplax genome and the nature of placozoans.</title>
        <authorList>
            <person name="Srivastava M."/>
            <person name="Begovic E."/>
            <person name="Chapman J."/>
            <person name="Putnam N.H."/>
            <person name="Hellsten U."/>
            <person name="Kawashima T."/>
            <person name="Kuo A."/>
            <person name="Mitros T."/>
            <person name="Salamov A."/>
            <person name="Carpenter M.L."/>
            <person name="Signorovitch A.Y."/>
            <person name="Moreno M.A."/>
            <person name="Kamm K."/>
            <person name="Grimwood J."/>
            <person name="Schmutz J."/>
            <person name="Shapiro H."/>
            <person name="Grigoriev I.V."/>
            <person name="Buss L.W."/>
            <person name="Schierwater B."/>
            <person name="Dellaporta S.L."/>
            <person name="Rokhsar D.S."/>
        </authorList>
    </citation>
    <scope>NUCLEOTIDE SEQUENCE [LARGE SCALE GENOMIC DNA]</scope>
    <source>
        <strain evidence="14 15">Grell-BS-1999</strain>
    </source>
</reference>
<dbReference type="AlphaFoldDB" id="B3RPE8"/>
<dbReference type="GeneID" id="6751227"/>
<dbReference type="GO" id="GO:0015867">
    <property type="term" value="P:ATP transport"/>
    <property type="evidence" value="ECO:0000318"/>
    <property type="project" value="GO_Central"/>
</dbReference>
<keyword evidence="5" id="KW-0677">Repeat</keyword>
<dbReference type="FunCoup" id="B3RPE8">
    <property type="interactions" value="1274"/>
</dbReference>